<accession>A0A154W3Z1</accession>
<keyword evidence="1" id="KW-0732">Signal</keyword>
<evidence type="ECO:0000313" key="3">
    <source>
        <dbReference type="Proteomes" id="UP000076400"/>
    </source>
</evidence>
<dbReference type="PANTHER" id="PTHR42941">
    <property type="entry name" value="SLL1037 PROTEIN"/>
    <property type="match status" value="1"/>
</dbReference>
<feature type="chain" id="PRO_5007602228" evidence="1">
    <location>
        <begin position="43"/>
        <end position="371"/>
    </location>
</feature>
<gene>
    <name evidence="2" type="ORF">AUP43_08625</name>
</gene>
<dbReference type="Pfam" id="PF16868">
    <property type="entry name" value="NMT1_3"/>
    <property type="match status" value="1"/>
</dbReference>
<dbReference type="AlphaFoldDB" id="A0A154W3Z1"/>
<dbReference type="InterPro" id="IPR011852">
    <property type="entry name" value="TRAP_TAXI"/>
</dbReference>
<protein>
    <submittedName>
        <fullName evidence="2">Immunogenic protein</fullName>
    </submittedName>
</protein>
<name>A0A154W3Z1_9PROT</name>
<dbReference type="RefSeq" id="WP_067555928.1">
    <property type="nucleotide sequence ID" value="NZ_LPXN01000106.1"/>
</dbReference>
<evidence type="ECO:0000313" key="2">
    <source>
        <dbReference type="EMBL" id="KZD08268.1"/>
    </source>
</evidence>
<keyword evidence="3" id="KW-1185">Reference proteome</keyword>
<comment type="caution">
    <text evidence="2">The sequence shown here is derived from an EMBL/GenBank/DDBJ whole genome shotgun (WGS) entry which is preliminary data.</text>
</comment>
<proteinExistence type="predicted"/>
<dbReference type="Gene3D" id="3.40.190.10">
    <property type="entry name" value="Periplasmic binding protein-like II"/>
    <property type="match status" value="2"/>
</dbReference>
<dbReference type="OrthoDB" id="8477520at2"/>
<feature type="signal peptide" evidence="1">
    <location>
        <begin position="1"/>
        <end position="42"/>
    </location>
</feature>
<dbReference type="Proteomes" id="UP000076400">
    <property type="component" value="Unassembled WGS sequence"/>
</dbReference>
<dbReference type="CDD" id="cd13520">
    <property type="entry name" value="PBP2_TAXI_TRAP"/>
    <property type="match status" value="1"/>
</dbReference>
<dbReference type="STRING" id="580166.AUP43_08625"/>
<dbReference type="EMBL" id="LPXN01000106">
    <property type="protein sequence ID" value="KZD08268.1"/>
    <property type="molecule type" value="Genomic_DNA"/>
</dbReference>
<organism evidence="2 3">
    <name type="scientific">Oceanibaculum pacificum</name>
    <dbReference type="NCBI Taxonomy" id="580166"/>
    <lineage>
        <taxon>Bacteria</taxon>
        <taxon>Pseudomonadati</taxon>
        <taxon>Pseudomonadota</taxon>
        <taxon>Alphaproteobacteria</taxon>
        <taxon>Rhodospirillales</taxon>
        <taxon>Oceanibaculaceae</taxon>
        <taxon>Oceanibaculum</taxon>
    </lineage>
</organism>
<reference evidence="2 3" key="1">
    <citation type="submission" date="2015-12" db="EMBL/GenBank/DDBJ databases">
        <title>Genome sequence of Oceanibaculum pacificum MCCC 1A02656.</title>
        <authorList>
            <person name="Lu L."/>
            <person name="Lai Q."/>
            <person name="Shao Z."/>
            <person name="Qian P."/>
        </authorList>
    </citation>
    <scope>NUCLEOTIDE SEQUENCE [LARGE SCALE GENOMIC DNA]</scope>
    <source>
        <strain evidence="2 3">MCCC 1A02656</strain>
    </source>
</reference>
<dbReference type="NCBIfam" id="TIGR02122">
    <property type="entry name" value="TRAP_TAXI"/>
    <property type="match status" value="1"/>
</dbReference>
<evidence type="ECO:0000256" key="1">
    <source>
        <dbReference type="SAM" id="SignalP"/>
    </source>
</evidence>
<dbReference type="SUPFAM" id="SSF53850">
    <property type="entry name" value="Periplasmic binding protein-like II"/>
    <property type="match status" value="1"/>
</dbReference>
<sequence length="371" mass="39180">MQRHRATIQDSGTRATRRRWAWMRRAWLAGAMALIAGSVASAASAQQLAQGSGVKFLRIATGSTSGTYFPIGTMIASIISNPQGSRPCDRGGSCGVPGLIAAAKTTSGSVENIEAIGRGEIESALVQADIAYSAFHGSDSFKGKKEGGKLRAIAALYREAIHLVVRADAPMKTVKDLKGRSVSLGDKGSGTMVDAQILLKAYGLGEKAIKPVYAQPGPSIDKLAAGEIDALFFIAGPPTAAITELARRQPVRLIPIEGAPAEKVTAAYPFFTAGAIPADTYDGLPETPTLTVGALWVVSSEVEEELVYQMTRALWHEAARPALERGHPLARQIQLETALDGVAIPLHPGAMRYYEEVGKQPARLPAAGKTN</sequence>
<dbReference type="PANTHER" id="PTHR42941:SF1">
    <property type="entry name" value="SLL1037 PROTEIN"/>
    <property type="match status" value="1"/>
</dbReference>